<proteinExistence type="inferred from homology"/>
<dbReference type="Gene3D" id="3.40.50.2000">
    <property type="entry name" value="Glycogen Phosphorylase B"/>
    <property type="match status" value="1"/>
</dbReference>
<evidence type="ECO:0000256" key="5">
    <source>
        <dbReference type="SAM" id="MobiDB-lite"/>
    </source>
</evidence>
<comment type="pathway">
    <text evidence="1">Cell wall biogenesis; cell wall polysaccharide biosynthesis.</text>
</comment>
<evidence type="ECO:0000259" key="6">
    <source>
        <dbReference type="Pfam" id="PF00535"/>
    </source>
</evidence>
<gene>
    <name evidence="7" type="ORF">SGUI_2425</name>
</gene>
<evidence type="ECO:0000256" key="4">
    <source>
        <dbReference type="ARBA" id="ARBA00022679"/>
    </source>
</evidence>
<dbReference type="PATRIC" id="fig|1758689.4.peg.2536"/>
<feature type="region of interest" description="Disordered" evidence="5">
    <location>
        <begin position="697"/>
        <end position="734"/>
    </location>
</feature>
<dbReference type="STRING" id="1758689.SGUI_2425"/>
<feature type="domain" description="Glycosyltransferase 2-like" evidence="6">
    <location>
        <begin position="355"/>
        <end position="528"/>
    </location>
</feature>
<dbReference type="PANTHER" id="PTHR43179:SF12">
    <property type="entry name" value="GALACTOFURANOSYLTRANSFERASE GLFT2"/>
    <property type="match status" value="1"/>
</dbReference>
<keyword evidence="3" id="KW-0328">Glycosyltransferase</keyword>
<protein>
    <submittedName>
        <fullName evidence="7">Glycosyl transferase, family 2</fullName>
    </submittedName>
</protein>
<name>A0A1B1NEJ6_9MICO</name>
<dbReference type="SUPFAM" id="SSF53448">
    <property type="entry name" value="Nucleotide-diphospho-sugar transferases"/>
    <property type="match status" value="1"/>
</dbReference>
<dbReference type="Gene3D" id="3.90.550.10">
    <property type="entry name" value="Spore Coat Polysaccharide Biosynthesis Protein SpsA, Chain A"/>
    <property type="match status" value="1"/>
</dbReference>
<organism evidence="7 8">
    <name type="scientific">Serinicoccus hydrothermalis</name>
    <dbReference type="NCBI Taxonomy" id="1758689"/>
    <lineage>
        <taxon>Bacteria</taxon>
        <taxon>Bacillati</taxon>
        <taxon>Actinomycetota</taxon>
        <taxon>Actinomycetes</taxon>
        <taxon>Micrococcales</taxon>
        <taxon>Ornithinimicrobiaceae</taxon>
        <taxon>Serinicoccus</taxon>
    </lineage>
</organism>
<accession>A0A1B1NEJ6</accession>
<dbReference type="Proteomes" id="UP000092482">
    <property type="component" value="Chromosome"/>
</dbReference>
<dbReference type="Pfam" id="PF00535">
    <property type="entry name" value="Glycos_transf_2"/>
    <property type="match status" value="1"/>
</dbReference>
<dbReference type="EMBL" id="CP014989">
    <property type="protein sequence ID" value="ANS79821.1"/>
    <property type="molecule type" value="Genomic_DNA"/>
</dbReference>
<evidence type="ECO:0000313" key="8">
    <source>
        <dbReference type="Proteomes" id="UP000092482"/>
    </source>
</evidence>
<dbReference type="PANTHER" id="PTHR43179">
    <property type="entry name" value="RHAMNOSYLTRANSFERASE WBBL"/>
    <property type="match status" value="1"/>
</dbReference>
<evidence type="ECO:0000256" key="2">
    <source>
        <dbReference type="ARBA" id="ARBA00006739"/>
    </source>
</evidence>
<keyword evidence="8" id="KW-1185">Reference proteome</keyword>
<sequence length="762" mass="80887">MAPLTLAHLVPGPAEHGVVRHGVTLHPHLGDAELLRPGTLEDLPEGALAGRTVLAQVTDRLLARQPAGALPAWRRACAGAARVTVVLHDLPQASDGRWRADRVRLYAALAAGTDAVVVASEHERLLLRAAVRHARGGLVADAVDRRTHVVPLPVDPLPGAVTPDPPPVEPRAGGPRSVVTLGYLYPGKGLEQVIDATAAAAREPALRHVPVVGRNLGRASRGHEDLPDLLADRARRAGVSWSTTGWVADEALPGLLAAATVPVAGHQHVSASGSIATWLAAGRRPLVLRSRYTSELAHRLPGAVQLVEPGGLARAVTTALLDPDLTWLGGGVTLGPSSPEAARAVREVADRPACTVVVPYYRDQPMLDLVLARLDAQRGVLGGLEVVVADDGSPTEPVLRPVRLPVTVVRQPDLGFRLAAARNLGASRAQGRVIVFLDGDTAPEDDYVATLQRACLEGPTLAVGRRRHARLGGAGTDQDWPPSACLTEPGWLREGYAATRDLRDADDTSFRYVIGAVSAISRDVFEAVGGYDETLTGYGGEDWDLAWRAWLAGARLRHEPAALAWHDGPDLAGRHEGDAAGLARLKNAETAALAERIPHPLVRGRGWHHTQPDVVAVLGPGCASWSPGQLVVVVEALLRLGDLGVWVPHPAPVPPDPRVHRGDPPGRVLARCRAVVEVTRPEAVLRLPWPPGPAHLTLGAPPGADLDDAGDSRDSGVRVRSTRREGEARWEGVPAPTLGLPGRWVEPVPADVVVEHWRQRHP</sequence>
<evidence type="ECO:0000256" key="1">
    <source>
        <dbReference type="ARBA" id="ARBA00004776"/>
    </source>
</evidence>
<dbReference type="InterPro" id="IPR029044">
    <property type="entry name" value="Nucleotide-diphossugar_trans"/>
</dbReference>
<evidence type="ECO:0000256" key="3">
    <source>
        <dbReference type="ARBA" id="ARBA00022676"/>
    </source>
</evidence>
<dbReference type="RefSeq" id="WP_066640770.1">
    <property type="nucleotide sequence ID" value="NZ_CP014989.1"/>
</dbReference>
<dbReference type="SUPFAM" id="SSF53756">
    <property type="entry name" value="UDP-Glycosyltransferase/glycogen phosphorylase"/>
    <property type="match status" value="1"/>
</dbReference>
<reference evidence="7 8" key="1">
    <citation type="submission" date="2016-03" db="EMBL/GenBank/DDBJ databases">
        <title>Shallow-sea hydrothermal system.</title>
        <authorList>
            <person name="Tang K."/>
        </authorList>
    </citation>
    <scope>NUCLEOTIDE SEQUENCE [LARGE SCALE GENOMIC DNA]</scope>
    <source>
        <strain evidence="7 8">JLT9</strain>
    </source>
</reference>
<dbReference type="AlphaFoldDB" id="A0A1B1NEJ6"/>
<feature type="compositionally biased region" description="Basic and acidic residues" evidence="5">
    <location>
        <begin position="710"/>
        <end position="730"/>
    </location>
</feature>
<dbReference type="OrthoDB" id="4120491at2"/>
<comment type="similarity">
    <text evidence="2">Belongs to the glycosyltransferase 2 family.</text>
</comment>
<dbReference type="InterPro" id="IPR001173">
    <property type="entry name" value="Glyco_trans_2-like"/>
</dbReference>
<evidence type="ECO:0000313" key="7">
    <source>
        <dbReference type="EMBL" id="ANS79821.1"/>
    </source>
</evidence>
<keyword evidence="4 7" id="KW-0808">Transferase</keyword>
<dbReference type="KEGG" id="serj:SGUI_2425"/>
<dbReference type="GO" id="GO:0016757">
    <property type="term" value="F:glycosyltransferase activity"/>
    <property type="evidence" value="ECO:0007669"/>
    <property type="project" value="UniProtKB-KW"/>
</dbReference>